<evidence type="ECO:0000259" key="1">
    <source>
        <dbReference type="Pfam" id="PF11926"/>
    </source>
</evidence>
<feature type="domain" description="DUF3444" evidence="1">
    <location>
        <begin position="187"/>
        <end position="381"/>
    </location>
</feature>
<gene>
    <name evidence="2" type="ORF">LUZ62_082885</name>
</gene>
<feature type="domain" description="DUF3444" evidence="1">
    <location>
        <begin position="434"/>
        <end position="623"/>
    </location>
</feature>
<reference evidence="2" key="1">
    <citation type="submission" date="2022-08" db="EMBL/GenBank/DDBJ databases">
        <authorList>
            <person name="Marques A."/>
        </authorList>
    </citation>
    <scope>NUCLEOTIDE SEQUENCE</scope>
    <source>
        <strain evidence="2">RhyPub2mFocal</strain>
        <tissue evidence="2">Leaves</tissue>
    </source>
</reference>
<name>A0AAV8BZ82_9POAL</name>
<dbReference type="InterPro" id="IPR036869">
    <property type="entry name" value="J_dom_sf"/>
</dbReference>
<dbReference type="PANTHER" id="PTHR47374:SF2">
    <property type="entry name" value="OS01G0927400 PROTEIN"/>
    <property type="match status" value="1"/>
</dbReference>
<comment type="caution">
    <text evidence="2">The sequence shown here is derived from an EMBL/GenBank/DDBJ whole genome shotgun (WGS) entry which is preliminary data.</text>
</comment>
<proteinExistence type="predicted"/>
<accession>A0AAV8BZ82</accession>
<evidence type="ECO:0000313" key="2">
    <source>
        <dbReference type="EMBL" id="KAJ4748480.1"/>
    </source>
</evidence>
<organism evidence="2 3">
    <name type="scientific">Rhynchospora pubera</name>
    <dbReference type="NCBI Taxonomy" id="906938"/>
    <lineage>
        <taxon>Eukaryota</taxon>
        <taxon>Viridiplantae</taxon>
        <taxon>Streptophyta</taxon>
        <taxon>Embryophyta</taxon>
        <taxon>Tracheophyta</taxon>
        <taxon>Spermatophyta</taxon>
        <taxon>Magnoliopsida</taxon>
        <taxon>Liliopsida</taxon>
        <taxon>Poales</taxon>
        <taxon>Cyperaceae</taxon>
        <taxon>Cyperoideae</taxon>
        <taxon>Rhynchosporeae</taxon>
        <taxon>Rhynchospora</taxon>
    </lineage>
</organism>
<sequence length="646" mass="74280">MFYREQEIMEDKTDDAFKDVINEKLENHDYIGARIHLLETIKTFPNLENASEMLTICEILCSANTSGTGNEVDWYRVLQLLPIDGPATVETQYRDMLSVLEPVIDDIPGARLALQFVKDAYNVISDPIKRSGFDAGRKHATINLKEICTLDLPSISGNRRKYLDLLHFDGEQNREVEIVPKRFCSDSAGNFECDQVWLCYDRCAYFVKYGRIVSVNPEQMLVMVNWYKPCPKSDNEKKWCCSGLPVACGEFVQQENDVVCLDGPTRFSQLLFSGYGCDSKLQVYPKKGEVWAIYKDWNFNWDMAILLKCESYLVEVITNFSEDFGLKVVYLTRVPGAKNRFQRSSEKHCSSISNFDSDFSYLIPADKVYMFSHIVPAFQSDGTFELDESAIPENLSEDFSPLGAGTGAKVSDPLSFNDELVNDCSYSNSTCQFSLRDFTEEQVWAVYSGPDSMPRSYVKIINIISETHVRVSFLEPHPMNNEEIQWIEDDFLFSSGVFRKSADTYTVHMSNFSHVVKCDWSAKKNYYRIYPRKGEVWAISKSRGMKLNKAEYYRDEFRMVEILSDYISEERRINVGSLTEVDGSLTFYQRQFHDGFRLTKWVTRSEMLGFSHRVPAYRVTGHEGQPGLPEVMFQLEPAALPLPQYF</sequence>
<dbReference type="Gene3D" id="1.10.287.110">
    <property type="entry name" value="DnaJ domain"/>
    <property type="match status" value="1"/>
</dbReference>
<dbReference type="Pfam" id="PF11926">
    <property type="entry name" value="DUF3444"/>
    <property type="match status" value="2"/>
</dbReference>
<dbReference type="SUPFAM" id="SSF46565">
    <property type="entry name" value="Chaperone J-domain"/>
    <property type="match status" value="1"/>
</dbReference>
<keyword evidence="3" id="KW-1185">Reference proteome</keyword>
<keyword evidence="2" id="KW-0346">Stress response</keyword>
<protein>
    <submittedName>
        <fullName evidence="2">DNAJ heat shock N-terminal domain-containing protein-like</fullName>
    </submittedName>
</protein>
<dbReference type="EMBL" id="JAMFTS010000005">
    <property type="protein sequence ID" value="KAJ4748480.1"/>
    <property type="molecule type" value="Genomic_DNA"/>
</dbReference>
<dbReference type="InterPro" id="IPR024593">
    <property type="entry name" value="DUF3444"/>
</dbReference>
<dbReference type="Proteomes" id="UP001140206">
    <property type="component" value="Chromosome 5"/>
</dbReference>
<dbReference type="PANTHER" id="PTHR47374">
    <property type="entry name" value="ENDOSOME ANTIGEN-LIKE PROTEIN, PUTATIVE (DUF3444)-RELATED"/>
    <property type="match status" value="1"/>
</dbReference>
<evidence type="ECO:0000313" key="3">
    <source>
        <dbReference type="Proteomes" id="UP001140206"/>
    </source>
</evidence>
<dbReference type="AlphaFoldDB" id="A0AAV8BZ82"/>